<evidence type="ECO:0000313" key="3">
    <source>
        <dbReference type="Proteomes" id="UP000266701"/>
    </source>
</evidence>
<gene>
    <name evidence="2" type="ORF">BC353_17720</name>
</gene>
<keyword evidence="1" id="KW-0812">Transmembrane</keyword>
<evidence type="ECO:0000313" key="2">
    <source>
        <dbReference type="EMBL" id="RGP82968.1"/>
    </source>
</evidence>
<keyword evidence="1" id="KW-1133">Transmembrane helix</keyword>
<organism evidence="2 3">
    <name type="scientific">Vibrio cholerae</name>
    <dbReference type="NCBI Taxonomy" id="666"/>
    <lineage>
        <taxon>Bacteria</taxon>
        <taxon>Pseudomonadati</taxon>
        <taxon>Pseudomonadota</taxon>
        <taxon>Gammaproteobacteria</taxon>
        <taxon>Vibrionales</taxon>
        <taxon>Vibrionaceae</taxon>
        <taxon>Vibrio</taxon>
    </lineage>
</organism>
<name>A0A395TDW4_VIBCL</name>
<feature type="transmembrane region" description="Helical" evidence="1">
    <location>
        <begin position="23"/>
        <end position="45"/>
    </location>
</feature>
<accession>A0A395TDW4</accession>
<protein>
    <submittedName>
        <fullName evidence="2">Uncharacterized protein</fullName>
    </submittedName>
</protein>
<comment type="caution">
    <text evidence="2">The sequence shown here is derived from an EMBL/GenBank/DDBJ whole genome shotgun (WGS) entry which is preliminary data.</text>
</comment>
<keyword evidence="1" id="KW-0472">Membrane</keyword>
<reference evidence="2 3" key="1">
    <citation type="journal article" date="2017" name="Emerg. Infect. Dis.">
        <title>Carbapenemase VCC-1-Producing Vibrio cholerae in Coastal Waters of Germany.</title>
        <authorList>
            <person name="Hammerl J.A."/>
            <person name="Jackel C."/>
            <person name="Bortolaia V."/>
            <person name="Schwartz K."/>
            <person name="Bier N."/>
            <person name="Hendriksen R.S."/>
            <person name="Guerra B."/>
            <person name="Strauch E."/>
        </authorList>
    </citation>
    <scope>NUCLEOTIDE SEQUENCE [LARGE SCALE GENOMIC DNA]</scope>
    <source>
        <strain evidence="2 3">VN-2825</strain>
    </source>
</reference>
<dbReference type="AlphaFoldDB" id="A0A395TDW4"/>
<proteinExistence type="predicted"/>
<evidence type="ECO:0000256" key="1">
    <source>
        <dbReference type="SAM" id="Phobius"/>
    </source>
</evidence>
<dbReference type="RefSeq" id="WP_118090241.1">
    <property type="nucleotide sequence ID" value="NZ_JAYDBU010000002.1"/>
</dbReference>
<sequence>MKLVDDIFSSIVGSAKTRVSDPFIGTFVCSWVVCNWNYLALLAWGEGNATERVSAFYIYLTQTPIFGWNSLFVFPFLIALFYLFVFPWLSFVVKFMQRQVNDKLHQQAVDIELIKVSQQEKLNMAKLKADPDKQFLEQLVQHDIDRKNEILEHIRQRTVRFAAKANEALSREKEQDAKAKEAENNTQISKLELDKKVKQFELDKVRFESNSAKARATLASHRFPSAYFLMSQVEGSLRQDGVQLSLKASGEIIAVLFGYESFQELLSDENFCNDSLAEVKYVYYDSELAKGLEKIVLDERSENENLSANLIFDHLQMLFEGEPFELVTSDLLEEYSRDKVENSQYELLNGDGVSGAIAESDTIFEYIDDIHVDSSTFDNGFSSKIIASASGEHRRESGIPGRTMTISLEMKSNVIVGKYGLGAIEEGQVIGSLDDFD</sequence>
<dbReference type="EMBL" id="MCBA01000191">
    <property type="protein sequence ID" value="RGP82968.1"/>
    <property type="molecule type" value="Genomic_DNA"/>
</dbReference>
<dbReference type="Proteomes" id="UP000266701">
    <property type="component" value="Unassembled WGS sequence"/>
</dbReference>
<feature type="transmembrane region" description="Helical" evidence="1">
    <location>
        <begin position="65"/>
        <end position="89"/>
    </location>
</feature>